<dbReference type="PROSITE" id="PS00417">
    <property type="entry name" value="SYNAPTOBREVIN"/>
    <property type="match status" value="1"/>
</dbReference>
<keyword evidence="1" id="KW-0175">Coiled coil</keyword>
<dbReference type="SUPFAM" id="SSF58038">
    <property type="entry name" value="SNARE fusion complex"/>
    <property type="match status" value="1"/>
</dbReference>
<dbReference type="Gene3D" id="1.20.5.110">
    <property type="match status" value="1"/>
</dbReference>
<dbReference type="PRINTS" id="PR00219">
    <property type="entry name" value="SYNAPTOBREVN"/>
</dbReference>
<feature type="transmembrane region" description="Helical" evidence="2">
    <location>
        <begin position="117"/>
        <end position="136"/>
    </location>
</feature>
<dbReference type="Proteomes" id="UP001164746">
    <property type="component" value="Chromosome 17"/>
</dbReference>
<organism evidence="4 5">
    <name type="scientific">Mya arenaria</name>
    <name type="common">Soft-shell clam</name>
    <dbReference type="NCBI Taxonomy" id="6604"/>
    <lineage>
        <taxon>Eukaryota</taxon>
        <taxon>Metazoa</taxon>
        <taxon>Spiralia</taxon>
        <taxon>Lophotrochozoa</taxon>
        <taxon>Mollusca</taxon>
        <taxon>Bivalvia</taxon>
        <taxon>Autobranchia</taxon>
        <taxon>Heteroconchia</taxon>
        <taxon>Euheterodonta</taxon>
        <taxon>Imparidentia</taxon>
        <taxon>Neoheterodontei</taxon>
        <taxon>Myida</taxon>
        <taxon>Myoidea</taxon>
        <taxon>Myidae</taxon>
        <taxon>Mya</taxon>
    </lineage>
</organism>
<keyword evidence="2" id="KW-1133">Transmembrane helix</keyword>
<dbReference type="EMBL" id="CP111028">
    <property type="protein sequence ID" value="WAR31236.1"/>
    <property type="molecule type" value="Genomic_DNA"/>
</dbReference>
<feature type="domain" description="V-SNARE coiled-coil homology" evidence="3">
    <location>
        <begin position="51"/>
        <end position="111"/>
    </location>
</feature>
<evidence type="ECO:0000259" key="3">
    <source>
        <dbReference type="PROSITE" id="PS50892"/>
    </source>
</evidence>
<reference evidence="4" key="1">
    <citation type="submission" date="2022-11" db="EMBL/GenBank/DDBJ databases">
        <title>Centuries of genome instability and evolution in soft-shell clam transmissible cancer (bioRxiv).</title>
        <authorList>
            <person name="Hart S.F.M."/>
            <person name="Yonemitsu M.A."/>
            <person name="Giersch R.M."/>
            <person name="Beal B.F."/>
            <person name="Arriagada G."/>
            <person name="Davis B.W."/>
            <person name="Ostrander E.A."/>
            <person name="Goff S.P."/>
            <person name="Metzger M.J."/>
        </authorList>
    </citation>
    <scope>NUCLEOTIDE SEQUENCE</scope>
    <source>
        <strain evidence="4">MELC-2E11</strain>
        <tissue evidence="4">Siphon/mantle</tissue>
    </source>
</reference>
<dbReference type="CDD" id="cd15869">
    <property type="entry name" value="R-SNARE_VAMP4"/>
    <property type="match status" value="1"/>
</dbReference>
<sequence>MPPKFARMPDSADRYGARDVERQSLLDADSDEDDFFLNGPRVNTKKLADPKISRLKGQVEDVVGVMKDNVTKVIDRGERLEDLQDKSDHLASNSDMFRSRAKALHKTMWWKNCKMRLIMGLIIMVILAVIIIPIIISQSRKNNSNP</sequence>
<evidence type="ECO:0000256" key="2">
    <source>
        <dbReference type="SAM" id="Phobius"/>
    </source>
</evidence>
<dbReference type="Pfam" id="PF00957">
    <property type="entry name" value="Synaptobrevin"/>
    <property type="match status" value="1"/>
</dbReference>
<name>A0ABY7GDP1_MYAAR</name>
<dbReference type="PROSITE" id="PS50892">
    <property type="entry name" value="V_SNARE"/>
    <property type="match status" value="1"/>
</dbReference>
<dbReference type="InterPro" id="IPR042855">
    <property type="entry name" value="V_SNARE_CC"/>
</dbReference>
<gene>
    <name evidence="4" type="ORF">MAR_033778</name>
</gene>
<accession>A0ABY7GDP1</accession>
<dbReference type="InterPro" id="IPR001388">
    <property type="entry name" value="Synaptobrevin-like"/>
</dbReference>
<keyword evidence="2" id="KW-0812">Transmembrane</keyword>
<keyword evidence="2" id="KW-0472">Membrane</keyword>
<proteinExistence type="predicted"/>
<evidence type="ECO:0000313" key="4">
    <source>
        <dbReference type="EMBL" id="WAR31236.1"/>
    </source>
</evidence>
<evidence type="ECO:0000256" key="1">
    <source>
        <dbReference type="PROSITE-ProRule" id="PRU00290"/>
    </source>
</evidence>
<protein>
    <submittedName>
        <fullName evidence="4">VAMP4-like protein</fullName>
    </submittedName>
</protein>
<dbReference type="PANTHER" id="PTHR46897:SF1">
    <property type="entry name" value="VESICLE-ASSOCIATED MEMBRANE PROTEIN 4"/>
    <property type="match status" value="1"/>
</dbReference>
<dbReference type="InterPro" id="IPR042887">
    <property type="entry name" value="VAMP4"/>
</dbReference>
<keyword evidence="5" id="KW-1185">Reference proteome</keyword>
<dbReference type="PANTHER" id="PTHR46897">
    <property type="entry name" value="VESICLE-ASSOCIATED MEMBRANE PROTEIN 4"/>
    <property type="match status" value="1"/>
</dbReference>
<evidence type="ECO:0000313" key="5">
    <source>
        <dbReference type="Proteomes" id="UP001164746"/>
    </source>
</evidence>